<dbReference type="InterPro" id="IPR003673">
    <property type="entry name" value="CoA-Trfase_fam_III"/>
</dbReference>
<sequence>MTLPDTTYRGLRIVDLTNVIAGPMATMVLANLGADVVKVERPGRGDDSRHMPPFVDGTSTVFLAFNRNKRSVAIDLTTSEGRAAVLGLIDEADVLVESFRPGKLDKLGLSWEAVHRRNPRLVYCSISAFGDGPQGRGLPGYDPVVQAFTGIMAATGHPGGEPARVPVSLIDISTGMWAAIAVMAALERRHATGQGERVGATLVDSGMALLSNQILNVLATGVSPGPSGSGFSISAPYEAFRTADGWAMIAAGNDAIYRRLCAALGRPELADDPRFVSVGERVTRRAELHELLEQRTVCFTGAELEKVLLAAEVPVSPVNPVKDALEHPLTAERGILLDPVGAPGGERLVRLPFEPLGTRPRWPAKVGAHTAEVLAETGIAGEALDEVLRQNVTPGERTAAVDPEGVTQS</sequence>
<evidence type="ECO:0000313" key="3">
    <source>
        <dbReference type="Proteomes" id="UP001500689"/>
    </source>
</evidence>
<dbReference type="SUPFAM" id="SSF89796">
    <property type="entry name" value="CoA-transferase family III (CaiB/BaiF)"/>
    <property type="match status" value="1"/>
</dbReference>
<proteinExistence type="predicted"/>
<evidence type="ECO:0000256" key="1">
    <source>
        <dbReference type="ARBA" id="ARBA00022679"/>
    </source>
</evidence>
<protein>
    <submittedName>
        <fullName evidence="2">CoA transferase</fullName>
    </submittedName>
</protein>
<dbReference type="InterPro" id="IPR050483">
    <property type="entry name" value="CoA-transferase_III_domain"/>
</dbReference>
<accession>A0ABP6UYS5</accession>
<dbReference type="Proteomes" id="UP001500689">
    <property type="component" value="Unassembled WGS sequence"/>
</dbReference>
<keyword evidence="3" id="KW-1185">Reference proteome</keyword>
<dbReference type="RefSeq" id="WP_344854227.1">
    <property type="nucleotide sequence ID" value="NZ_BAAAZN010000001.1"/>
</dbReference>
<dbReference type="PANTHER" id="PTHR48207:SF3">
    <property type="entry name" value="SUCCINATE--HYDROXYMETHYLGLUTARATE COA-TRANSFERASE"/>
    <property type="match status" value="1"/>
</dbReference>
<dbReference type="EMBL" id="BAAAZN010000001">
    <property type="protein sequence ID" value="GAA3523089.1"/>
    <property type="molecule type" value="Genomic_DNA"/>
</dbReference>
<keyword evidence="1 2" id="KW-0808">Transferase</keyword>
<dbReference type="InterPro" id="IPR044855">
    <property type="entry name" value="CoA-Trfase_III_dom3_sf"/>
</dbReference>
<comment type="caution">
    <text evidence="2">The sequence shown here is derived from an EMBL/GenBank/DDBJ whole genome shotgun (WGS) entry which is preliminary data.</text>
</comment>
<dbReference type="Gene3D" id="3.40.50.10540">
    <property type="entry name" value="Crotonobetainyl-coa:carnitine coa-transferase, domain 1"/>
    <property type="match status" value="1"/>
</dbReference>
<name>A0ABP6UYS5_9PSEU</name>
<organism evidence="2 3">
    <name type="scientific">Amycolatopsis ultiminotia</name>
    <dbReference type="NCBI Taxonomy" id="543629"/>
    <lineage>
        <taxon>Bacteria</taxon>
        <taxon>Bacillati</taxon>
        <taxon>Actinomycetota</taxon>
        <taxon>Actinomycetes</taxon>
        <taxon>Pseudonocardiales</taxon>
        <taxon>Pseudonocardiaceae</taxon>
        <taxon>Amycolatopsis</taxon>
    </lineage>
</organism>
<reference evidence="3" key="1">
    <citation type="journal article" date="2019" name="Int. J. Syst. Evol. Microbiol.">
        <title>The Global Catalogue of Microorganisms (GCM) 10K type strain sequencing project: providing services to taxonomists for standard genome sequencing and annotation.</title>
        <authorList>
            <consortium name="The Broad Institute Genomics Platform"/>
            <consortium name="The Broad Institute Genome Sequencing Center for Infectious Disease"/>
            <person name="Wu L."/>
            <person name="Ma J."/>
        </authorList>
    </citation>
    <scope>NUCLEOTIDE SEQUENCE [LARGE SCALE GENOMIC DNA]</scope>
    <source>
        <strain evidence="3">JCM 16898</strain>
    </source>
</reference>
<dbReference type="GO" id="GO:0016740">
    <property type="term" value="F:transferase activity"/>
    <property type="evidence" value="ECO:0007669"/>
    <property type="project" value="UniProtKB-KW"/>
</dbReference>
<dbReference type="Pfam" id="PF02515">
    <property type="entry name" value="CoA_transf_3"/>
    <property type="match status" value="1"/>
</dbReference>
<gene>
    <name evidence="2" type="ORF">GCM10022222_01290</name>
</gene>
<dbReference type="Gene3D" id="3.30.1540.10">
    <property type="entry name" value="formyl-coa transferase, domain 3"/>
    <property type="match status" value="1"/>
</dbReference>
<dbReference type="PANTHER" id="PTHR48207">
    <property type="entry name" value="SUCCINATE--HYDROXYMETHYLGLUTARATE COA-TRANSFERASE"/>
    <property type="match status" value="1"/>
</dbReference>
<dbReference type="InterPro" id="IPR023606">
    <property type="entry name" value="CoA-Trfase_III_dom_1_sf"/>
</dbReference>
<evidence type="ECO:0000313" key="2">
    <source>
        <dbReference type="EMBL" id="GAA3523089.1"/>
    </source>
</evidence>